<keyword evidence="4" id="KW-0808">Transferase</keyword>
<dbReference type="GO" id="GO:0032259">
    <property type="term" value="P:methylation"/>
    <property type="evidence" value="ECO:0007669"/>
    <property type="project" value="UniProtKB-KW"/>
</dbReference>
<keyword evidence="3" id="KW-1133">Transmembrane helix</keyword>
<comment type="caution">
    <text evidence="4">The sequence shown here is derived from an EMBL/GenBank/DDBJ whole genome shotgun (WGS) entry which is preliminary data.</text>
</comment>
<dbReference type="GO" id="GO:0008168">
    <property type="term" value="F:methyltransferase activity"/>
    <property type="evidence" value="ECO:0007669"/>
    <property type="project" value="UniProtKB-KW"/>
</dbReference>
<feature type="compositionally biased region" description="Low complexity" evidence="2">
    <location>
        <begin position="364"/>
        <end position="376"/>
    </location>
</feature>
<evidence type="ECO:0000313" key="4">
    <source>
        <dbReference type="EMBL" id="TDY03742.1"/>
    </source>
</evidence>
<keyword evidence="1" id="KW-0175">Coiled coil</keyword>
<evidence type="ECO:0000313" key="5">
    <source>
        <dbReference type="Proteomes" id="UP000294914"/>
    </source>
</evidence>
<name>A0A4R8IRT1_9GAMM</name>
<evidence type="ECO:0000256" key="3">
    <source>
        <dbReference type="SAM" id="Phobius"/>
    </source>
</evidence>
<dbReference type="OrthoDB" id="5739852at2"/>
<keyword evidence="3" id="KW-0472">Membrane</keyword>
<reference evidence="4 5" key="1">
    <citation type="submission" date="2019-03" db="EMBL/GenBank/DDBJ databases">
        <title>Genomic Encyclopedia of Type Strains, Phase IV (KMG-IV): sequencing the most valuable type-strain genomes for metagenomic binning, comparative biology and taxonomic classification.</title>
        <authorList>
            <person name="Goeker M."/>
        </authorList>
    </citation>
    <scope>NUCLEOTIDE SEQUENCE [LARGE SCALE GENOMIC DNA]</scope>
    <source>
        <strain evidence="4 5">DSM 16326</strain>
    </source>
</reference>
<evidence type="ECO:0000256" key="2">
    <source>
        <dbReference type="SAM" id="MobiDB-lite"/>
    </source>
</evidence>
<proteinExistence type="predicted"/>
<accession>A0A4R8IRT1</accession>
<keyword evidence="5" id="KW-1185">Reference proteome</keyword>
<dbReference type="AlphaFoldDB" id="A0A4R8IRT1"/>
<organism evidence="4 5">
    <name type="scientific">Thiohalophilus thiocyanatoxydans</name>
    <dbReference type="NCBI Taxonomy" id="381308"/>
    <lineage>
        <taxon>Bacteria</taxon>
        <taxon>Pseudomonadati</taxon>
        <taxon>Pseudomonadota</taxon>
        <taxon>Gammaproteobacteria</taxon>
        <taxon>Thiohalomonadales</taxon>
        <taxon>Thiohalophilaceae</taxon>
        <taxon>Thiohalophilus</taxon>
    </lineage>
</organism>
<keyword evidence="4" id="KW-0489">Methyltransferase</keyword>
<dbReference type="EMBL" id="SOQX01000001">
    <property type="protein sequence ID" value="TDY03742.1"/>
    <property type="molecule type" value="Genomic_DNA"/>
</dbReference>
<feature type="region of interest" description="Disordered" evidence="2">
    <location>
        <begin position="1"/>
        <end position="45"/>
    </location>
</feature>
<protein>
    <submittedName>
        <fullName evidence="4">Uroporphyrin-3 C-methyltransferase</fullName>
    </submittedName>
</protein>
<dbReference type="RefSeq" id="WP_134080328.1">
    <property type="nucleotide sequence ID" value="NZ_SOQX01000001.1"/>
</dbReference>
<feature type="coiled-coil region" evidence="1">
    <location>
        <begin position="81"/>
        <end position="133"/>
    </location>
</feature>
<dbReference type="Proteomes" id="UP000294914">
    <property type="component" value="Unassembled WGS sequence"/>
</dbReference>
<dbReference type="Pfam" id="PF04375">
    <property type="entry name" value="HemX"/>
    <property type="match status" value="1"/>
</dbReference>
<dbReference type="InterPro" id="IPR007470">
    <property type="entry name" value="HemX"/>
</dbReference>
<feature type="transmembrane region" description="Helical" evidence="3">
    <location>
        <begin position="51"/>
        <end position="74"/>
    </location>
</feature>
<dbReference type="PANTHER" id="PTHR38043:SF1">
    <property type="entry name" value="PROTEIN HEMX"/>
    <property type="match status" value="1"/>
</dbReference>
<sequence length="389" mass="43664">MVSNNAMNDKETENDNAPPDTPDEATEQDAGSAEAETPPTAPKKRSRVGGIALFFALLGLLGVIALAGGGYYLWQNQQQLSAEQAQQLSTLRDNLANLQQEQRTKSEQQGEQLDSLRERQRNLDNALEKLLASRSHLRNDWLLTEAEYLLKLANHRLLLERDVETAMVALQSADARLRDVADPGLLPIRERIAADINDLRSVDQPDLAGLSFNLSSLAEDVTRLPLATPDPQSQNRQGEQPVADEVDNWQELPAAIWRDIKSLVVIRQHDDPIQPLLAPEQRFFLTQNLQLQLEQARLALLNGQTRVYQERLQQARQWLETYFDTGHNPTRQAIEQLTELAEQEIHPELPDISDTHRALQTFRQQHSPADDAPAPASDDDSDQQDSPSS</sequence>
<dbReference type="PANTHER" id="PTHR38043">
    <property type="entry name" value="PROTEIN HEMX"/>
    <property type="match status" value="1"/>
</dbReference>
<gene>
    <name evidence="4" type="ORF">EDC23_0111</name>
</gene>
<feature type="region of interest" description="Disordered" evidence="2">
    <location>
        <begin position="349"/>
        <end position="389"/>
    </location>
</feature>
<keyword evidence="3" id="KW-0812">Transmembrane</keyword>
<evidence type="ECO:0000256" key="1">
    <source>
        <dbReference type="SAM" id="Coils"/>
    </source>
</evidence>